<feature type="transmembrane region" description="Helical" evidence="7">
    <location>
        <begin position="172"/>
        <end position="194"/>
    </location>
</feature>
<feature type="transmembrane region" description="Helical" evidence="7">
    <location>
        <begin position="6"/>
        <end position="30"/>
    </location>
</feature>
<feature type="transmembrane region" description="Helical" evidence="7">
    <location>
        <begin position="42"/>
        <end position="68"/>
    </location>
</feature>
<comment type="subcellular location">
    <subcellularLocation>
        <location evidence="1 7">Cell membrane</location>
        <topology evidence="1 7">Multi-pass membrane protein</topology>
    </subcellularLocation>
</comment>
<sequence>MDPVAFFIFAFISLFVIVSPIGAVVIFISLTNEMTVSQKNTIAKHAVILAFLIAVFFAISGEAILNLFGISVDSLRVAGGILLFTIAFDMIQAKISRESVTEKEVDVAHSREDIWIFPIAMPMLVGPGTITTVIVLSGNTDIFYRVILIIAIALTFAIALIALLFSRRIHRWIGYTGMAVIIRILGLFLAAIAVDMISRGIWNIYTSL</sequence>
<keyword evidence="6 7" id="KW-0472">Membrane</keyword>
<protein>
    <recommendedName>
        <fullName evidence="7">UPF0056 membrane protein</fullName>
    </recommendedName>
</protein>
<keyword evidence="3" id="KW-1003">Cell membrane</keyword>
<dbReference type="KEGG" id="mzh:Mzhil_0688"/>
<feature type="transmembrane region" description="Helical" evidence="7">
    <location>
        <begin position="74"/>
        <end position="93"/>
    </location>
</feature>
<comment type="similarity">
    <text evidence="2 7">Belongs to the UPF0056 (MarC) family.</text>
</comment>
<dbReference type="OrthoDB" id="10856at2157"/>
<evidence type="ECO:0000313" key="9">
    <source>
        <dbReference type="Proteomes" id="UP000006622"/>
    </source>
</evidence>
<feature type="transmembrane region" description="Helical" evidence="7">
    <location>
        <begin position="142"/>
        <end position="165"/>
    </location>
</feature>
<feature type="transmembrane region" description="Helical" evidence="7">
    <location>
        <begin position="114"/>
        <end position="136"/>
    </location>
</feature>
<dbReference type="EMBL" id="CP002101">
    <property type="protein sequence ID" value="AEH60555.1"/>
    <property type="molecule type" value="Genomic_DNA"/>
</dbReference>
<evidence type="ECO:0000256" key="2">
    <source>
        <dbReference type="ARBA" id="ARBA00009784"/>
    </source>
</evidence>
<name>F7XK90_METZD</name>
<gene>
    <name evidence="8" type="ordered locus">Mzhil_0688</name>
</gene>
<dbReference type="PANTHER" id="PTHR33508">
    <property type="entry name" value="UPF0056 MEMBRANE PROTEIN YHCE"/>
    <property type="match status" value="1"/>
</dbReference>
<evidence type="ECO:0000256" key="4">
    <source>
        <dbReference type="ARBA" id="ARBA00022692"/>
    </source>
</evidence>
<evidence type="ECO:0000256" key="6">
    <source>
        <dbReference type="ARBA" id="ARBA00023136"/>
    </source>
</evidence>
<dbReference type="PANTHER" id="PTHR33508:SF1">
    <property type="entry name" value="UPF0056 MEMBRANE PROTEIN YHCE"/>
    <property type="match status" value="1"/>
</dbReference>
<dbReference type="Pfam" id="PF01914">
    <property type="entry name" value="MarC"/>
    <property type="match status" value="1"/>
</dbReference>
<evidence type="ECO:0000256" key="5">
    <source>
        <dbReference type="ARBA" id="ARBA00022989"/>
    </source>
</evidence>
<organism evidence="8 9">
    <name type="scientific">Methanosalsum zhilinae (strain DSM 4017 / NBRC 107636 / OCM 62 / WeN5)</name>
    <name type="common">Methanohalophilus zhilinae</name>
    <dbReference type="NCBI Taxonomy" id="679901"/>
    <lineage>
        <taxon>Archaea</taxon>
        <taxon>Methanobacteriati</taxon>
        <taxon>Methanobacteriota</taxon>
        <taxon>Stenosarchaea group</taxon>
        <taxon>Methanomicrobia</taxon>
        <taxon>Methanosarcinales</taxon>
        <taxon>Methanosarcinaceae</taxon>
        <taxon>Methanosalsum</taxon>
    </lineage>
</organism>
<evidence type="ECO:0000256" key="3">
    <source>
        <dbReference type="ARBA" id="ARBA00022475"/>
    </source>
</evidence>
<reference evidence="8" key="1">
    <citation type="submission" date="2010-07" db="EMBL/GenBank/DDBJ databases">
        <title>The complete genome of Methanosalsum zhilinae DSM 4017.</title>
        <authorList>
            <consortium name="US DOE Joint Genome Institute (JGI-PGF)"/>
            <person name="Lucas S."/>
            <person name="Copeland A."/>
            <person name="Lapidus A."/>
            <person name="Glavina del Rio T."/>
            <person name="Dalin E."/>
            <person name="Tice H."/>
            <person name="Bruce D."/>
            <person name="Goodwin L."/>
            <person name="Pitluck S."/>
            <person name="Kyrpides N."/>
            <person name="Mavromatis K."/>
            <person name="Ovchinnikova G."/>
            <person name="Daligault H."/>
            <person name="Detter J.C."/>
            <person name="Han C."/>
            <person name="Tapia R."/>
            <person name="Larimer F."/>
            <person name="Land M."/>
            <person name="Hauser L."/>
            <person name="Markowitz V."/>
            <person name="Cheng J.-F."/>
            <person name="Hugenholtz P."/>
            <person name="Woyke T."/>
            <person name="Wu D."/>
            <person name="Spring S."/>
            <person name="Schueler E."/>
            <person name="Brambilla E."/>
            <person name="Klenk H.-P."/>
            <person name="Eisen J.A."/>
        </authorList>
    </citation>
    <scope>NUCLEOTIDE SEQUENCE</scope>
    <source>
        <strain evidence="8">DSM 4017</strain>
    </source>
</reference>
<dbReference type="HOGENOM" id="CLU_079909_2_1_2"/>
<evidence type="ECO:0000256" key="7">
    <source>
        <dbReference type="RuleBase" id="RU362048"/>
    </source>
</evidence>
<dbReference type="Proteomes" id="UP000006622">
    <property type="component" value="Chromosome"/>
</dbReference>
<dbReference type="RefSeq" id="WP_013897994.1">
    <property type="nucleotide sequence ID" value="NC_015676.1"/>
</dbReference>
<keyword evidence="5 7" id="KW-1133">Transmembrane helix</keyword>
<proteinExistence type="inferred from homology"/>
<dbReference type="NCBIfam" id="TIGR00427">
    <property type="entry name" value="NAAT family transporter"/>
    <property type="match status" value="1"/>
</dbReference>
<evidence type="ECO:0000313" key="8">
    <source>
        <dbReference type="EMBL" id="AEH60555.1"/>
    </source>
</evidence>
<dbReference type="GeneID" id="10822300"/>
<evidence type="ECO:0000256" key="1">
    <source>
        <dbReference type="ARBA" id="ARBA00004651"/>
    </source>
</evidence>
<dbReference type="AlphaFoldDB" id="F7XK90"/>
<dbReference type="InterPro" id="IPR002771">
    <property type="entry name" value="Multi_antbiot-R_MarC"/>
</dbReference>
<dbReference type="GO" id="GO:0005886">
    <property type="term" value="C:plasma membrane"/>
    <property type="evidence" value="ECO:0007669"/>
    <property type="project" value="UniProtKB-SubCell"/>
</dbReference>
<keyword evidence="9" id="KW-1185">Reference proteome</keyword>
<accession>F7XK90</accession>
<keyword evidence="4 7" id="KW-0812">Transmembrane</keyword>